<evidence type="ECO:0000313" key="2">
    <source>
        <dbReference type="Proteomes" id="UP000030152"/>
    </source>
</evidence>
<evidence type="ECO:0008006" key="3">
    <source>
        <dbReference type="Google" id="ProtNLM"/>
    </source>
</evidence>
<dbReference type="OrthoDB" id="1349895at2"/>
<dbReference type="EMBL" id="JRLX01000004">
    <property type="protein sequence ID" value="KGO87562.1"/>
    <property type="molecule type" value="Genomic_DNA"/>
</dbReference>
<dbReference type="Proteomes" id="UP000030152">
    <property type="component" value="Unassembled WGS sequence"/>
</dbReference>
<evidence type="ECO:0000313" key="1">
    <source>
        <dbReference type="EMBL" id="KGO87562.1"/>
    </source>
</evidence>
<dbReference type="AlphaFoldDB" id="A0A0A2M4I4"/>
<comment type="caution">
    <text evidence="1">The sequence shown here is derived from an EMBL/GenBank/DDBJ whole genome shotgun (WGS) entry which is preliminary data.</text>
</comment>
<dbReference type="RefSeq" id="WP_020212607.1">
    <property type="nucleotide sequence ID" value="NZ_JRLX01000004.1"/>
</dbReference>
<name>A0A0A2M4I4_9FLAO</name>
<dbReference type="STRING" id="1121895.GCA_000378485_01465"/>
<proteinExistence type="predicted"/>
<reference evidence="1 2" key="1">
    <citation type="submission" date="2013-09" db="EMBL/GenBank/DDBJ databases">
        <authorList>
            <person name="Zeng Z."/>
            <person name="Chen C."/>
        </authorList>
    </citation>
    <scope>NUCLEOTIDE SEQUENCE [LARGE SCALE GENOMIC DNA]</scope>
    <source>
        <strain evidence="1 2">WB 3.3-2</strain>
    </source>
</reference>
<sequence>MKIVTWVTCFLFCIVSSAQDVKGYYVLNAKTRVEGYFKNTDFTDISTLEFKSSLFSDYKTIDIAQLTEYGMGNNFKFKKLTIKYDKSDIYDDRLSTVKDPEWVEVTAFLNIIAEGSAVLYSYVSPHGTKFFYSTRENENPQQFIYKKYKEDGQIAVNNNFRQQLFSNLNCGNLSISSFYDIEYTKNSLTSYIEKYNSCKGSKTALYSNNYHQKSNFKLTIFAGVYNTSFGIKNANPKIKNNSSVTYSLGAEAAVTVASGRADIFGRLEYENVSADASGTAYQGYNTLTHVYKINTGLVNLHLGPRYNLLINDNNKLFVDAAIVFNFPLKKSINRDSYTLTGTQYTYGGHDATYNLSTAISGNIGIGYVFGNKFGVDLRYKTNRNMFNGVSTGYTTHLSGLGLSIRYTVN</sequence>
<keyword evidence="2" id="KW-1185">Reference proteome</keyword>
<organism evidence="1 2">
    <name type="scientific">Flavobacterium rivuli WB 3.3-2 = DSM 21788</name>
    <dbReference type="NCBI Taxonomy" id="1121895"/>
    <lineage>
        <taxon>Bacteria</taxon>
        <taxon>Pseudomonadati</taxon>
        <taxon>Bacteroidota</taxon>
        <taxon>Flavobacteriia</taxon>
        <taxon>Flavobacteriales</taxon>
        <taxon>Flavobacteriaceae</taxon>
        <taxon>Flavobacterium</taxon>
    </lineage>
</organism>
<dbReference type="eggNOG" id="COG3468">
    <property type="taxonomic scope" value="Bacteria"/>
</dbReference>
<protein>
    <recommendedName>
        <fullName evidence="3">Outer membrane protein beta-barrel domain-containing protein</fullName>
    </recommendedName>
</protein>
<gene>
    <name evidence="1" type="ORF">Q765_05335</name>
</gene>
<accession>A0A0A2M4I4</accession>